<evidence type="ECO:0000256" key="5">
    <source>
        <dbReference type="SAM" id="MobiDB-lite"/>
    </source>
</evidence>
<dbReference type="Pfam" id="PF22437">
    <property type="entry name" value="DBF4_BRCT"/>
    <property type="match status" value="1"/>
</dbReference>
<name>A0A0F7SGT2_PHARH</name>
<keyword evidence="1" id="KW-0479">Metal-binding</keyword>
<dbReference type="AlphaFoldDB" id="A0A0F7SGT2"/>
<proteinExistence type="predicted"/>
<evidence type="ECO:0000256" key="4">
    <source>
        <dbReference type="PROSITE-ProRule" id="PRU00600"/>
    </source>
</evidence>
<dbReference type="PANTHER" id="PTHR15375:SF26">
    <property type="entry name" value="PROTEIN CHIFFON"/>
    <property type="match status" value="1"/>
</dbReference>
<evidence type="ECO:0000256" key="2">
    <source>
        <dbReference type="ARBA" id="ARBA00022771"/>
    </source>
</evidence>
<dbReference type="InterPro" id="IPR055116">
    <property type="entry name" value="DBF4_BRCT"/>
</dbReference>
<keyword evidence="2 4" id="KW-0863">Zinc-finger</keyword>
<feature type="region of interest" description="Disordered" evidence="5">
    <location>
        <begin position="568"/>
        <end position="595"/>
    </location>
</feature>
<evidence type="ECO:0000259" key="6">
    <source>
        <dbReference type="PROSITE" id="PS51265"/>
    </source>
</evidence>
<feature type="compositionally biased region" description="Low complexity" evidence="5">
    <location>
        <begin position="575"/>
        <end position="592"/>
    </location>
</feature>
<dbReference type="GO" id="GO:0016301">
    <property type="term" value="F:kinase activity"/>
    <property type="evidence" value="ECO:0007669"/>
    <property type="project" value="UniProtKB-KW"/>
</dbReference>
<feature type="compositionally biased region" description="Polar residues" evidence="5">
    <location>
        <begin position="440"/>
        <end position="451"/>
    </location>
</feature>
<dbReference type="InterPro" id="IPR036420">
    <property type="entry name" value="BRCT_dom_sf"/>
</dbReference>
<dbReference type="PANTHER" id="PTHR15375">
    <property type="entry name" value="ACTIVATOR OF S-PHASE KINASE-RELATED"/>
    <property type="match status" value="1"/>
</dbReference>
<dbReference type="GO" id="GO:0003676">
    <property type="term" value="F:nucleic acid binding"/>
    <property type="evidence" value="ECO:0007669"/>
    <property type="project" value="InterPro"/>
</dbReference>
<dbReference type="InterPro" id="IPR038545">
    <property type="entry name" value="Znf_DBF_sf"/>
</dbReference>
<dbReference type="PROSITE" id="PS51265">
    <property type="entry name" value="ZF_DBF4"/>
    <property type="match status" value="1"/>
</dbReference>
<dbReference type="InterPro" id="IPR051590">
    <property type="entry name" value="Replication_Regulatory_Kinase"/>
</dbReference>
<dbReference type="Gene3D" id="3.40.50.10190">
    <property type="entry name" value="BRCT domain"/>
    <property type="match status" value="1"/>
</dbReference>
<feature type="domain" description="DBF4-type" evidence="6">
    <location>
        <begin position="675"/>
        <end position="724"/>
    </location>
</feature>
<dbReference type="SMART" id="SM00586">
    <property type="entry name" value="ZnF_DBF"/>
    <property type="match status" value="1"/>
</dbReference>
<feature type="compositionally biased region" description="Acidic residues" evidence="5">
    <location>
        <begin position="870"/>
        <end position="880"/>
    </location>
</feature>
<dbReference type="Pfam" id="PF08630">
    <property type="entry name" value="Dfp1_Him1_M"/>
    <property type="match status" value="1"/>
</dbReference>
<dbReference type="Pfam" id="PF07535">
    <property type="entry name" value="zf-DBF"/>
    <property type="match status" value="1"/>
</dbReference>
<feature type="region of interest" description="Disordered" evidence="5">
    <location>
        <begin position="382"/>
        <end position="452"/>
    </location>
</feature>
<dbReference type="FunFam" id="6.10.250.3410:FF:000001">
    <property type="entry name" value="Protein DBF4 homolog A"/>
    <property type="match status" value="1"/>
</dbReference>
<reference evidence="7" key="1">
    <citation type="submission" date="2014-08" db="EMBL/GenBank/DDBJ databases">
        <authorList>
            <person name="Sharma Rahul"/>
            <person name="Thines Marco"/>
        </authorList>
    </citation>
    <scope>NUCLEOTIDE SEQUENCE</scope>
</reference>
<evidence type="ECO:0000256" key="3">
    <source>
        <dbReference type="ARBA" id="ARBA00022833"/>
    </source>
</evidence>
<dbReference type="GO" id="GO:0008270">
    <property type="term" value="F:zinc ion binding"/>
    <property type="evidence" value="ECO:0007669"/>
    <property type="project" value="UniProtKB-KW"/>
</dbReference>
<dbReference type="GO" id="GO:1901987">
    <property type="term" value="P:regulation of cell cycle phase transition"/>
    <property type="evidence" value="ECO:0007669"/>
    <property type="project" value="TreeGrafter"/>
</dbReference>
<accession>A0A0F7SGT2</accession>
<keyword evidence="7" id="KW-0418">Kinase</keyword>
<keyword evidence="3" id="KW-0862">Zinc</keyword>
<feature type="compositionally biased region" description="Acidic residues" evidence="5">
    <location>
        <begin position="751"/>
        <end position="782"/>
    </location>
</feature>
<dbReference type="InterPro" id="IPR013939">
    <property type="entry name" value="Regulatory_Dfp1/Him1"/>
</dbReference>
<evidence type="ECO:0000256" key="1">
    <source>
        <dbReference type="ARBA" id="ARBA00022723"/>
    </source>
</evidence>
<dbReference type="GO" id="GO:0031431">
    <property type="term" value="C:Dbf4-dependent protein kinase complex"/>
    <property type="evidence" value="ECO:0007669"/>
    <property type="project" value="TreeGrafter"/>
</dbReference>
<keyword evidence="7" id="KW-0808">Transferase</keyword>
<dbReference type="EMBL" id="LN483326">
    <property type="protein sequence ID" value="CDZ98131.1"/>
    <property type="molecule type" value="Genomic_DNA"/>
</dbReference>
<organism evidence="7">
    <name type="scientific">Phaffia rhodozyma</name>
    <name type="common">Yeast</name>
    <name type="synonym">Xanthophyllomyces dendrorhous</name>
    <dbReference type="NCBI Taxonomy" id="264483"/>
    <lineage>
        <taxon>Eukaryota</taxon>
        <taxon>Fungi</taxon>
        <taxon>Dikarya</taxon>
        <taxon>Basidiomycota</taxon>
        <taxon>Agaricomycotina</taxon>
        <taxon>Tremellomycetes</taxon>
        <taxon>Cystofilobasidiales</taxon>
        <taxon>Mrakiaceae</taxon>
        <taxon>Phaffia</taxon>
    </lineage>
</organism>
<feature type="region of interest" description="Disordered" evidence="5">
    <location>
        <begin position="1"/>
        <end position="67"/>
    </location>
</feature>
<sequence length="880" mass="95566">MITIPRSPVLPPARTHSANPPTPEHPPTRPSTINASAPPRMAAKVKPNSITPLKRAAASASRWGDREKENISHNGALINSIISAGVTKKLKTVNGSAVPNYQTLPTSTPRKPLGRCPDTSTAAGPSTTAVSVSTASASTAGLTLKKDKEAKMALLQKEEEEFVTKYAKAFPSFVFHFDSVEPGVYGPKLMELGGRIDKFFSRHVTHVITCRPIPVLSEKQLAPPSPATLARRNSNIGTADRGLNARSKVLANPFLDETGQSDVLAKALTFKMKVWDVEKFHSVINRLLPADSPARKPSLNHHRKTSVNSNLSHLLEDEKIHGTRERDLTAPRANHHYFSRGSYYVLCEDATGEYRTILAREYEKPRNGEVPDWPVLHGNFLKCPPVPPPQPAQPRIKPEPAHPPQNSKPTDRPIANIPSHLTTAARLRGEGANGDLRRSVSLNNLGRSNRNPFVGDNLARATTAEVAAAAAAEADNNPAYMAASGNSVNITSAITSQQSGTGHGQGGTTGLLAMRGREKRIAELNKRVVPMAAGASRGPFAATSEAIKGLCPTEGAITDLSSAAPVLDPLGRVPTAPSESASHASTTTATGADNVTAINTAKAREEDQRLDAKVLADHVYRNVQPKKEPTVTIVEPVRSVTHGRMDPPPIKKRHSLPGNFERREKERVRLPVREETKKPGYCENCRVKFDDFSVHVISRKHRRFALDDRHFQELDTVLDRLERPPWWAADSAGYVSKQRWSDLGGGTAIDGESEEEEQEQEQEDEEDDAIDVDEEDGEKEEVEVDAIQDDHAGGDMGNNDDVGLTCGYTADDHGAGVEHVGVFPNGKNEPGMENVNKIHIQTDMWDLLPPLEPPNEFKSTSDDSLGVDLGCDDGLEEESA</sequence>
<dbReference type="InterPro" id="IPR006572">
    <property type="entry name" value="Znf_DBF"/>
</dbReference>
<protein>
    <submittedName>
        <fullName evidence="7">Protein kinase essential for the initiation of DNA replication</fullName>
    </submittedName>
</protein>
<dbReference type="Gene3D" id="6.10.250.3410">
    <property type="entry name" value="DBF zinc finger"/>
    <property type="match status" value="1"/>
</dbReference>
<feature type="region of interest" description="Disordered" evidence="5">
    <location>
        <begin position="848"/>
        <end position="880"/>
    </location>
</feature>
<feature type="region of interest" description="Disordered" evidence="5">
    <location>
        <begin position="739"/>
        <end position="782"/>
    </location>
</feature>
<dbReference type="GO" id="GO:0043539">
    <property type="term" value="F:protein serine/threonine kinase activator activity"/>
    <property type="evidence" value="ECO:0007669"/>
    <property type="project" value="TreeGrafter"/>
</dbReference>
<feature type="compositionally biased region" description="Pro residues" evidence="5">
    <location>
        <begin position="20"/>
        <end position="29"/>
    </location>
</feature>
<feature type="compositionally biased region" description="Low complexity" evidence="5">
    <location>
        <begin position="119"/>
        <end position="128"/>
    </location>
</feature>
<evidence type="ECO:0000313" key="7">
    <source>
        <dbReference type="EMBL" id="CDZ98131.1"/>
    </source>
</evidence>
<feature type="region of interest" description="Disordered" evidence="5">
    <location>
        <begin position="101"/>
        <end position="128"/>
    </location>
</feature>
<dbReference type="GO" id="GO:0010571">
    <property type="term" value="P:positive regulation of nuclear cell cycle DNA replication"/>
    <property type="evidence" value="ECO:0007669"/>
    <property type="project" value="TreeGrafter"/>
</dbReference>